<reference evidence="2" key="1">
    <citation type="submission" date="2021-03" db="EMBL/GenBank/DDBJ databases">
        <title>The complete genome sequence of Acetobacter sp. TBRC 12339.</title>
        <authorList>
            <person name="Charoenyingcharoen P."/>
            <person name="Yukphan P."/>
        </authorList>
    </citation>
    <scope>NUCLEOTIDE SEQUENCE</scope>
    <source>
        <strain evidence="2">TBRC 12339</strain>
    </source>
</reference>
<dbReference type="AlphaFoldDB" id="A0A939KQM8"/>
<keyword evidence="2" id="KW-0347">Helicase</keyword>
<gene>
    <name evidence="2" type="ORF">J2D77_10740</name>
</gene>
<dbReference type="PANTHER" id="PTHR11070">
    <property type="entry name" value="UVRD / RECB / PCRA DNA HELICASE FAMILY MEMBER"/>
    <property type="match status" value="1"/>
</dbReference>
<dbReference type="Gene3D" id="3.40.50.300">
    <property type="entry name" value="P-loop containing nucleotide triphosphate hydrolases"/>
    <property type="match status" value="2"/>
</dbReference>
<keyword evidence="2" id="KW-0378">Hydrolase</keyword>
<accession>A0A939KQM8</accession>
<dbReference type="InterPro" id="IPR027417">
    <property type="entry name" value="P-loop_NTPase"/>
</dbReference>
<dbReference type="Pfam" id="PF13245">
    <property type="entry name" value="AAA_19"/>
    <property type="match status" value="1"/>
</dbReference>
<keyword evidence="2" id="KW-0067">ATP-binding</keyword>
<dbReference type="InterPro" id="IPR000212">
    <property type="entry name" value="DNA_helicase_UvrD/REP"/>
</dbReference>
<organism evidence="2 3">
    <name type="scientific">Acetobacter garciniae</name>
    <dbReference type="NCBI Taxonomy" id="2817435"/>
    <lineage>
        <taxon>Bacteria</taxon>
        <taxon>Pseudomonadati</taxon>
        <taxon>Pseudomonadota</taxon>
        <taxon>Alphaproteobacteria</taxon>
        <taxon>Acetobacterales</taxon>
        <taxon>Acetobacteraceae</taxon>
        <taxon>Acetobacter</taxon>
    </lineage>
</organism>
<evidence type="ECO:0000256" key="1">
    <source>
        <dbReference type="ARBA" id="ARBA00034923"/>
    </source>
</evidence>
<evidence type="ECO:0000313" key="2">
    <source>
        <dbReference type="EMBL" id="MBO1325629.1"/>
    </source>
</evidence>
<dbReference type="GO" id="GO:0005829">
    <property type="term" value="C:cytosol"/>
    <property type="evidence" value="ECO:0007669"/>
    <property type="project" value="TreeGrafter"/>
</dbReference>
<dbReference type="GO" id="GO:0000725">
    <property type="term" value="P:recombinational repair"/>
    <property type="evidence" value="ECO:0007669"/>
    <property type="project" value="TreeGrafter"/>
</dbReference>
<keyword evidence="3" id="KW-1185">Reference proteome</keyword>
<name>A0A939KQM8_9PROT</name>
<comment type="caution">
    <text evidence="2">The sequence shown here is derived from an EMBL/GenBank/DDBJ whole genome shotgun (WGS) entry which is preliminary data.</text>
</comment>
<dbReference type="GO" id="GO:0003677">
    <property type="term" value="F:DNA binding"/>
    <property type="evidence" value="ECO:0007669"/>
    <property type="project" value="InterPro"/>
</dbReference>
<keyword evidence="2" id="KW-0547">Nucleotide-binding</keyword>
<dbReference type="PANTHER" id="PTHR11070:SF2">
    <property type="entry name" value="ATP-DEPENDENT DNA HELICASE SRS2"/>
    <property type="match status" value="1"/>
</dbReference>
<dbReference type="GO" id="GO:0043138">
    <property type="term" value="F:3'-5' DNA helicase activity"/>
    <property type="evidence" value="ECO:0007669"/>
    <property type="project" value="TreeGrafter"/>
</dbReference>
<sequence>MTEASENPAIVAAEAAQTKVDACLDAGKSFRLEAGAGAGKTYSLVAALKRIIAERGRSLVHTDQRVACITFTEVARDEIAMEIEDHPAILVETIHSFSWGFMAPFQSALRFALPELSRRREAIIEVGGVGERPVVYDRGFFRIDEDKISLAHDDIPALMARLLSHEKFKRLLTQRFPIMFIDEYQDTDRDFMAAIEEYVFNGDGGPLVGLFGDHWQTIYRSEYELPDYSVEVIDKGSNFRSVQPIVNVLNRLRPELPQVVSNPALPGEARFYHTNAYVGERTNSSHSKKDLPPEMAKAVRINLMERLKTEGWVPDKTKVLMLTHSVLAAEQGYPRIAEIFRGRTEQFVKKEDPVVKLLIEVVEPMCAAYSGGNYGEMFHIYGAGPAIRCHADKIAWRADMDQLLELRASGTIGQVLDHLGQTGRPTLTSQIIKRQSEFEALRGQPIPDDMGSLQRYATLREVPYAEIVEVTKFVEGFTPFATQHSVKGAEFENVLVILGGGWNHYNWPKLFELLKTKKVTAANSKGYYRSRNLFYVSVSRPMKRLAVLATQTLSEAALEAVTHLFGLDGVEELSREQLG</sequence>
<evidence type="ECO:0000313" key="3">
    <source>
        <dbReference type="Proteomes" id="UP000664073"/>
    </source>
</evidence>
<dbReference type="SUPFAM" id="SSF52540">
    <property type="entry name" value="P-loop containing nucleoside triphosphate hydrolases"/>
    <property type="match status" value="1"/>
</dbReference>
<protein>
    <recommendedName>
        <fullName evidence="1">DNA 3'-5' helicase II</fullName>
    </recommendedName>
</protein>
<dbReference type="Proteomes" id="UP000664073">
    <property type="component" value="Unassembled WGS sequence"/>
</dbReference>
<proteinExistence type="predicted"/>
<dbReference type="EMBL" id="JAFVMH010000005">
    <property type="protein sequence ID" value="MBO1325629.1"/>
    <property type="molecule type" value="Genomic_DNA"/>
</dbReference>
<dbReference type="GO" id="GO:0005524">
    <property type="term" value="F:ATP binding"/>
    <property type="evidence" value="ECO:0007669"/>
    <property type="project" value="InterPro"/>
</dbReference>
<dbReference type="RefSeq" id="WP_207846296.1">
    <property type="nucleotide sequence ID" value="NZ_JAFVMH010000005.1"/>
</dbReference>